<dbReference type="SMART" id="SM00704">
    <property type="entry name" value="ZnF_CDGSH"/>
    <property type="match status" value="1"/>
</dbReference>
<dbReference type="InterPro" id="IPR018967">
    <property type="entry name" value="FeS-contain_CDGSH-typ"/>
</dbReference>
<evidence type="ECO:0000256" key="1">
    <source>
        <dbReference type="ARBA" id="ARBA00022714"/>
    </source>
</evidence>
<keyword evidence="4" id="KW-0411">Iron-sulfur</keyword>
<evidence type="ECO:0000313" key="7">
    <source>
        <dbReference type="EMBL" id="MDX2294059.1"/>
    </source>
</evidence>
<gene>
    <name evidence="7" type="ORF">R2363_18000</name>
</gene>
<evidence type="ECO:0000313" key="8">
    <source>
        <dbReference type="Proteomes" id="UP001278571"/>
    </source>
</evidence>
<dbReference type="Gene3D" id="3.40.5.90">
    <property type="entry name" value="CDGSH iron-sulfur domain, mitoNEET-type"/>
    <property type="match status" value="1"/>
</dbReference>
<feature type="region of interest" description="Disordered" evidence="5">
    <location>
        <begin position="75"/>
        <end position="95"/>
    </location>
</feature>
<reference evidence="7 8" key="1">
    <citation type="submission" date="2023-10" db="EMBL/GenBank/DDBJ databases">
        <authorList>
            <person name="Wang X.X."/>
        </authorList>
    </citation>
    <scope>NUCLEOTIDE SEQUENCE [LARGE SCALE GENOMIC DNA]</scope>
    <source>
        <strain evidence="7 8">NBRC 12816</strain>
    </source>
</reference>
<dbReference type="EMBL" id="JAWJZF010000377">
    <property type="protein sequence ID" value="MDX2294059.1"/>
    <property type="molecule type" value="Genomic_DNA"/>
</dbReference>
<evidence type="ECO:0000256" key="3">
    <source>
        <dbReference type="ARBA" id="ARBA00023004"/>
    </source>
</evidence>
<keyword evidence="8" id="KW-1185">Reference proteome</keyword>
<evidence type="ECO:0000256" key="5">
    <source>
        <dbReference type="SAM" id="MobiDB-lite"/>
    </source>
</evidence>
<comment type="caution">
    <text evidence="7">The sequence shown here is derived from an EMBL/GenBank/DDBJ whole genome shotgun (WGS) entry which is preliminary data.</text>
</comment>
<accession>A0ABU4K8H7</accession>
<evidence type="ECO:0000256" key="4">
    <source>
        <dbReference type="ARBA" id="ARBA00023014"/>
    </source>
</evidence>
<feature type="compositionally biased region" description="Basic and acidic residues" evidence="5">
    <location>
        <begin position="86"/>
        <end position="95"/>
    </location>
</feature>
<proteinExistence type="predicted"/>
<sequence>METVHEQQPAPDPADRDPGPPRPGVRAVRVTPLGEGPLLIDGPVEIVMPDGTVRRSDRPVVALCRCRRSLRDPFCDTSHRRRARARRTEGPEPAA</sequence>
<dbReference type="Proteomes" id="UP001278571">
    <property type="component" value="Unassembled WGS sequence"/>
</dbReference>
<name>A0ABU4K8H7_9ACTN</name>
<organism evidence="7 8">
    <name type="scientific">Streptomyces roseolus</name>
    <dbReference type="NCBI Taxonomy" id="67358"/>
    <lineage>
        <taxon>Bacteria</taxon>
        <taxon>Bacillati</taxon>
        <taxon>Actinomycetota</taxon>
        <taxon>Actinomycetes</taxon>
        <taxon>Kitasatosporales</taxon>
        <taxon>Streptomycetaceae</taxon>
        <taxon>Streptomyces</taxon>
    </lineage>
</organism>
<evidence type="ECO:0000259" key="6">
    <source>
        <dbReference type="SMART" id="SM00704"/>
    </source>
</evidence>
<keyword evidence="3" id="KW-0408">Iron</keyword>
<protein>
    <submittedName>
        <fullName evidence="7">CDGSH iron-sulfur domain-containing protein</fullName>
    </submittedName>
</protein>
<evidence type="ECO:0000256" key="2">
    <source>
        <dbReference type="ARBA" id="ARBA00022723"/>
    </source>
</evidence>
<dbReference type="InterPro" id="IPR042216">
    <property type="entry name" value="MitoNEET_CISD"/>
</dbReference>
<feature type="region of interest" description="Disordered" evidence="5">
    <location>
        <begin position="1"/>
        <end position="26"/>
    </location>
</feature>
<feature type="domain" description="Iron-binding zinc finger CDGSH type" evidence="6">
    <location>
        <begin position="41"/>
        <end position="85"/>
    </location>
</feature>
<dbReference type="Pfam" id="PF09360">
    <property type="entry name" value="zf-CDGSH"/>
    <property type="match status" value="1"/>
</dbReference>
<keyword evidence="2" id="KW-0479">Metal-binding</keyword>
<keyword evidence="1" id="KW-0001">2Fe-2S</keyword>
<dbReference type="RefSeq" id="WP_319010382.1">
    <property type="nucleotide sequence ID" value="NZ_JAWJZF010000377.1"/>
</dbReference>